<dbReference type="EMBL" id="CP099468">
    <property type="protein sequence ID" value="USQ84342.1"/>
    <property type="molecule type" value="Genomic_DNA"/>
</dbReference>
<dbReference type="InterPro" id="IPR051550">
    <property type="entry name" value="SCF-Subunits/Alg-Epimerases"/>
</dbReference>
<dbReference type="Pfam" id="PF13229">
    <property type="entry name" value="Beta_helix"/>
    <property type="match status" value="2"/>
</dbReference>
<dbReference type="Proteomes" id="UP001056374">
    <property type="component" value="Chromosome"/>
</dbReference>
<evidence type="ECO:0000313" key="3">
    <source>
        <dbReference type="EMBL" id="USQ84342.1"/>
    </source>
</evidence>
<feature type="domain" description="Right handed beta helix" evidence="2">
    <location>
        <begin position="203"/>
        <end position="347"/>
    </location>
</feature>
<dbReference type="InterPro" id="IPR012334">
    <property type="entry name" value="Pectin_lyas_fold"/>
</dbReference>
<evidence type="ECO:0000259" key="2">
    <source>
        <dbReference type="Pfam" id="PF13229"/>
    </source>
</evidence>
<protein>
    <submittedName>
        <fullName evidence="3">Right-handed parallel beta-helix repeat-containing protein</fullName>
    </submittedName>
</protein>
<gene>
    <name evidence="3" type="ORF">NFX46_11370</name>
</gene>
<evidence type="ECO:0000313" key="4">
    <source>
        <dbReference type="Proteomes" id="UP001056374"/>
    </source>
</evidence>
<keyword evidence="4" id="KW-1185">Reference proteome</keyword>
<feature type="domain" description="Right handed beta helix" evidence="2">
    <location>
        <begin position="360"/>
        <end position="502"/>
    </location>
</feature>
<accession>A0ABY4Z7L8</accession>
<dbReference type="PANTHER" id="PTHR22990:SF15">
    <property type="entry name" value="F-BOX ONLY PROTEIN 10"/>
    <property type="match status" value="1"/>
</dbReference>
<dbReference type="InterPro" id="IPR011050">
    <property type="entry name" value="Pectin_lyase_fold/virulence"/>
</dbReference>
<organism evidence="3 4">
    <name type="scientific">Streptomyces phaeoluteigriseus</name>
    <dbReference type="NCBI Taxonomy" id="114686"/>
    <lineage>
        <taxon>Bacteria</taxon>
        <taxon>Bacillati</taxon>
        <taxon>Actinomycetota</taxon>
        <taxon>Actinomycetes</taxon>
        <taxon>Kitasatosporales</taxon>
        <taxon>Streptomycetaceae</taxon>
        <taxon>Streptomyces</taxon>
        <taxon>Streptomyces aurantiacus group</taxon>
    </lineage>
</organism>
<dbReference type="InterPro" id="IPR039448">
    <property type="entry name" value="Beta_helix"/>
</dbReference>
<name>A0ABY4Z7L8_9ACTN</name>
<dbReference type="SUPFAM" id="SSF51126">
    <property type="entry name" value="Pectin lyase-like"/>
    <property type="match status" value="3"/>
</dbReference>
<evidence type="ECO:0000256" key="1">
    <source>
        <dbReference type="ARBA" id="ARBA00022737"/>
    </source>
</evidence>
<sequence length="597" mass="62547">MVRRYVVAPHGGRRAHPDISSALRAAAERHGPALIEIAPGHYEESLTVRGEVELTGMGGPGSVLVSPPQGSVLDAFGTVRVRGLLLVGREADVVDCLGGTLALEHTEVRAHGGVCVHARRGTRVALTDSVFRYGRTLFAGAAGTVERCGFHDAADNALAVIEGARVSVRDSRFEGSRIHGVRVSDAWTELVGCALTGTEKAAVMADTRAELTMSGCRVDSVHAEAVMFIEQSRGLVRDLRVSDAEHGIGVASGADPVVRDCVFADCRDTGINVQTTGRGTFESCEVLNAGSVSVFSTNGGAPRVNGCRVAGGNVGVAVVDKARGHFTDVVIEDLAGSALRVFDESRAVFERTRVERCPAGLEVRGNGATTAQLTDVRIAGFDMAAVAVTGEARVTLTRVSAEHGLLGFGVGEEAFLQIQDCEVSATRAGGAVAFGRARLVARNLTVTGSEAFGLCGTESAYVDVADSRFDDCAAAGVTFDESGGGRLVNCSVTGTRGVGVQHNGRVDLVSLHTSRPVVERVPEPAPAPVQVVNNHYHGPVFNAAVHGVHLAWNNDRITQEIIQQDAPQATAQATPRATPQVVQQVIQEHDDQNGATP</sequence>
<dbReference type="InterPro" id="IPR006626">
    <property type="entry name" value="PbH1"/>
</dbReference>
<dbReference type="RefSeq" id="WP_252548389.1">
    <property type="nucleotide sequence ID" value="NZ_CP099468.1"/>
</dbReference>
<reference evidence="3" key="1">
    <citation type="submission" date="2022-06" db="EMBL/GenBank/DDBJ databases">
        <title>Complete genome sequence of soil microorganisms Streptomyces sp. Qhu-M197 isolated from Alpine meadows habitats on the Tibetan Plateau.</title>
        <authorList>
            <person name="Zhang B."/>
            <person name="Xiang X."/>
            <person name="Fan J."/>
        </authorList>
    </citation>
    <scope>NUCLEOTIDE SEQUENCE</scope>
    <source>
        <strain evidence="3">Qhu-M197</strain>
    </source>
</reference>
<dbReference type="SMART" id="SM00710">
    <property type="entry name" value="PbH1"/>
    <property type="match status" value="10"/>
</dbReference>
<proteinExistence type="predicted"/>
<dbReference type="Gene3D" id="2.160.20.10">
    <property type="entry name" value="Single-stranded right-handed beta-helix, Pectin lyase-like"/>
    <property type="match status" value="2"/>
</dbReference>
<keyword evidence="1" id="KW-0677">Repeat</keyword>
<dbReference type="PANTHER" id="PTHR22990">
    <property type="entry name" value="F-BOX ONLY PROTEIN"/>
    <property type="match status" value="1"/>
</dbReference>